<dbReference type="CDD" id="cd04647">
    <property type="entry name" value="LbH_MAT_like"/>
    <property type="match status" value="1"/>
</dbReference>
<keyword evidence="5" id="KW-0677">Repeat</keyword>
<evidence type="ECO:0000256" key="7">
    <source>
        <dbReference type="ARBA" id="ARBA00023315"/>
    </source>
</evidence>
<dbReference type="GO" id="GO:0016746">
    <property type="term" value="F:acyltransferase activity"/>
    <property type="evidence" value="ECO:0007669"/>
    <property type="project" value="UniProtKB-KW"/>
</dbReference>
<evidence type="ECO:0000256" key="6">
    <source>
        <dbReference type="ARBA" id="ARBA00023098"/>
    </source>
</evidence>
<evidence type="ECO:0000313" key="8">
    <source>
        <dbReference type="EMBL" id="KJZ36047.1"/>
    </source>
</evidence>
<name>A0A0F4SY56_PSEFL</name>
<proteinExistence type="inferred from homology"/>
<dbReference type="PATRIC" id="fig|294.131.peg.4473"/>
<evidence type="ECO:0000256" key="3">
    <source>
        <dbReference type="ARBA" id="ARBA00022556"/>
    </source>
</evidence>
<dbReference type="GO" id="GO:0009245">
    <property type="term" value="P:lipid A biosynthetic process"/>
    <property type="evidence" value="ECO:0007669"/>
    <property type="project" value="UniProtKB-KW"/>
</dbReference>
<protein>
    <submittedName>
        <fullName evidence="8">Transferase</fullName>
    </submittedName>
</protein>
<dbReference type="PANTHER" id="PTHR43300:SF11">
    <property type="entry name" value="ACETYLTRANSFERASE RV3034C-RELATED"/>
    <property type="match status" value="1"/>
</dbReference>
<evidence type="ECO:0000256" key="1">
    <source>
        <dbReference type="ARBA" id="ARBA00007274"/>
    </source>
</evidence>
<sequence>MIGLLKRTIAYIAKTTGHGTSLYKKFCKPDGYDWAKHMVRWGGLHSIGKGVWINPAANITDPSLVRLGNNVGLSCCTLFGHDGVVGMLEVRYGKKLDSVGAIDILDNCFIGYGSIIMPRVTIGPNSIVAAGAVVIKDVPPGVVVGGNPAKVICTLDEVLAKVEERSATYPWIDLIRQRNGVYDPAFEPKLIAMRAQHFFGEQPNG</sequence>
<dbReference type="AlphaFoldDB" id="A0A0F4SY56"/>
<evidence type="ECO:0000256" key="4">
    <source>
        <dbReference type="ARBA" id="ARBA00022679"/>
    </source>
</evidence>
<dbReference type="EMBL" id="LACD01000036">
    <property type="protein sequence ID" value="KJZ36047.1"/>
    <property type="molecule type" value="Genomic_DNA"/>
</dbReference>
<dbReference type="PROSITE" id="PS00101">
    <property type="entry name" value="HEXAPEP_TRANSFERASES"/>
    <property type="match status" value="1"/>
</dbReference>
<keyword evidence="2" id="KW-0444">Lipid biosynthesis</keyword>
<keyword evidence="7" id="KW-0012">Acyltransferase</keyword>
<keyword evidence="3" id="KW-0441">Lipid A biosynthesis</keyword>
<dbReference type="GO" id="GO:0016020">
    <property type="term" value="C:membrane"/>
    <property type="evidence" value="ECO:0007669"/>
    <property type="project" value="GOC"/>
</dbReference>
<reference evidence="8 9" key="1">
    <citation type="submission" date="2015-03" db="EMBL/GenBank/DDBJ databases">
        <title>Comparative genomics of Pseudomonas insights into diversity of traits involved in vanlence and defense.</title>
        <authorList>
            <person name="Qin Y."/>
        </authorList>
    </citation>
    <scope>NUCLEOTIDE SEQUENCE [LARGE SCALE GENOMIC DNA]</scope>
    <source>
        <strain evidence="8 9">C3</strain>
    </source>
</reference>
<comment type="similarity">
    <text evidence="1">Belongs to the transferase hexapeptide repeat family.</text>
</comment>
<dbReference type="PANTHER" id="PTHR43300">
    <property type="entry name" value="ACETYLTRANSFERASE"/>
    <property type="match status" value="1"/>
</dbReference>
<dbReference type="Proteomes" id="UP000033500">
    <property type="component" value="Unassembled WGS sequence"/>
</dbReference>
<dbReference type="Gene3D" id="2.160.10.10">
    <property type="entry name" value="Hexapeptide repeat proteins"/>
    <property type="match status" value="1"/>
</dbReference>
<dbReference type="RefSeq" id="WP_046049348.1">
    <property type="nucleotide sequence ID" value="NZ_LACD01000036.1"/>
</dbReference>
<gene>
    <name evidence="8" type="ORF">VC34_27220</name>
</gene>
<evidence type="ECO:0000256" key="2">
    <source>
        <dbReference type="ARBA" id="ARBA00022516"/>
    </source>
</evidence>
<dbReference type="SUPFAM" id="SSF51161">
    <property type="entry name" value="Trimeric LpxA-like enzymes"/>
    <property type="match status" value="1"/>
</dbReference>
<keyword evidence="6" id="KW-0443">Lipid metabolism</keyword>
<dbReference type="InterPro" id="IPR011004">
    <property type="entry name" value="Trimer_LpxA-like_sf"/>
</dbReference>
<dbReference type="Pfam" id="PF00132">
    <property type="entry name" value="Hexapep"/>
    <property type="match status" value="1"/>
</dbReference>
<dbReference type="InterPro" id="IPR001451">
    <property type="entry name" value="Hexapep"/>
</dbReference>
<keyword evidence="4 8" id="KW-0808">Transferase</keyword>
<evidence type="ECO:0000313" key="9">
    <source>
        <dbReference type="Proteomes" id="UP000033500"/>
    </source>
</evidence>
<accession>A0A0F4SY56</accession>
<dbReference type="InterPro" id="IPR050179">
    <property type="entry name" value="Trans_hexapeptide_repeat"/>
</dbReference>
<evidence type="ECO:0000256" key="5">
    <source>
        <dbReference type="ARBA" id="ARBA00022737"/>
    </source>
</evidence>
<organism evidence="8 9">
    <name type="scientific">Pseudomonas fluorescens</name>
    <dbReference type="NCBI Taxonomy" id="294"/>
    <lineage>
        <taxon>Bacteria</taxon>
        <taxon>Pseudomonadati</taxon>
        <taxon>Pseudomonadota</taxon>
        <taxon>Gammaproteobacteria</taxon>
        <taxon>Pseudomonadales</taxon>
        <taxon>Pseudomonadaceae</taxon>
        <taxon>Pseudomonas</taxon>
    </lineage>
</organism>
<comment type="caution">
    <text evidence="8">The sequence shown here is derived from an EMBL/GenBank/DDBJ whole genome shotgun (WGS) entry which is preliminary data.</text>
</comment>
<dbReference type="InterPro" id="IPR018357">
    <property type="entry name" value="Hexapep_transf_CS"/>
</dbReference>